<accession>M2SGY2</accession>
<dbReference type="Proteomes" id="UP000016936">
    <property type="component" value="Unassembled WGS sequence"/>
</dbReference>
<dbReference type="PANTHER" id="PTHR19303">
    <property type="entry name" value="TRANSPOSON"/>
    <property type="match status" value="1"/>
</dbReference>
<dbReference type="InterPro" id="IPR050863">
    <property type="entry name" value="CenT-Element_Derived"/>
</dbReference>
<dbReference type="GO" id="GO:0005634">
    <property type="term" value="C:nucleus"/>
    <property type="evidence" value="ECO:0007669"/>
    <property type="project" value="TreeGrafter"/>
</dbReference>
<proteinExistence type="predicted"/>
<feature type="non-terminal residue" evidence="2">
    <location>
        <position position="1"/>
    </location>
</feature>
<evidence type="ECO:0000259" key="1">
    <source>
        <dbReference type="Pfam" id="PF03184"/>
    </source>
</evidence>
<dbReference type="HOGENOM" id="CLU_013929_2_2_1"/>
<dbReference type="Pfam" id="PF03184">
    <property type="entry name" value="DDE_1"/>
    <property type="match status" value="1"/>
</dbReference>
<dbReference type="InterPro" id="IPR004875">
    <property type="entry name" value="DDE_SF_endonuclease_dom"/>
</dbReference>
<protein>
    <recommendedName>
        <fullName evidence="1">DDE-1 domain-containing protein</fullName>
    </recommendedName>
</protein>
<keyword evidence="3" id="KW-1185">Reference proteome</keyword>
<organism evidence="2 3">
    <name type="scientific">Cochliobolus heterostrophus (strain C5 / ATCC 48332 / race O)</name>
    <name type="common">Southern corn leaf blight fungus</name>
    <name type="synonym">Bipolaris maydis</name>
    <dbReference type="NCBI Taxonomy" id="701091"/>
    <lineage>
        <taxon>Eukaryota</taxon>
        <taxon>Fungi</taxon>
        <taxon>Dikarya</taxon>
        <taxon>Ascomycota</taxon>
        <taxon>Pezizomycotina</taxon>
        <taxon>Dothideomycetes</taxon>
        <taxon>Pleosporomycetidae</taxon>
        <taxon>Pleosporales</taxon>
        <taxon>Pleosporineae</taxon>
        <taxon>Pleosporaceae</taxon>
        <taxon>Bipolaris</taxon>
    </lineage>
</organism>
<evidence type="ECO:0000313" key="3">
    <source>
        <dbReference type="Proteomes" id="UP000016936"/>
    </source>
</evidence>
<dbReference type="PANTHER" id="PTHR19303:SF74">
    <property type="entry name" value="POGO TRANSPOSABLE ELEMENT WITH KRAB DOMAIN"/>
    <property type="match status" value="1"/>
</dbReference>
<reference evidence="3" key="2">
    <citation type="journal article" date="2013" name="PLoS Genet.">
        <title>Comparative genome structure, secondary metabolite, and effector coding capacity across Cochliobolus pathogens.</title>
        <authorList>
            <person name="Condon B.J."/>
            <person name="Leng Y."/>
            <person name="Wu D."/>
            <person name="Bushley K.E."/>
            <person name="Ohm R.A."/>
            <person name="Otillar R."/>
            <person name="Martin J."/>
            <person name="Schackwitz W."/>
            <person name="Grimwood J."/>
            <person name="MohdZainudin N."/>
            <person name="Xue C."/>
            <person name="Wang R."/>
            <person name="Manning V.A."/>
            <person name="Dhillon B."/>
            <person name="Tu Z.J."/>
            <person name="Steffenson B.J."/>
            <person name="Salamov A."/>
            <person name="Sun H."/>
            <person name="Lowry S."/>
            <person name="LaButti K."/>
            <person name="Han J."/>
            <person name="Copeland A."/>
            <person name="Lindquist E."/>
            <person name="Barry K."/>
            <person name="Schmutz J."/>
            <person name="Baker S.E."/>
            <person name="Ciuffetti L.M."/>
            <person name="Grigoriev I.V."/>
            <person name="Zhong S."/>
            <person name="Turgeon B.G."/>
        </authorList>
    </citation>
    <scope>NUCLEOTIDE SEQUENCE [LARGE SCALE GENOMIC DNA]</scope>
    <source>
        <strain evidence="3">C5 / ATCC 48332 / race O</strain>
    </source>
</reference>
<dbReference type="OMA" id="RYNSDIM"/>
<dbReference type="OrthoDB" id="3935526at2759"/>
<sequence length="175" mass="20044">VKSPEDREWVSMIETVSATGAKLQCLVIFKSKHLQTTWFLTTSTLNRLYTTSENGWTSNSIGFKWLQRIFMPNTTPVNGGYRLLLLDGHGSYIPIDFMWPCKTNKIQLLYLPAHASHLLQPLDLAPFSVLKFRYRNQIRALSALDNAALVKKERFIILYNQARAEALSERVIRAS</sequence>
<evidence type="ECO:0000313" key="2">
    <source>
        <dbReference type="EMBL" id="EMD84635.1"/>
    </source>
</evidence>
<reference evidence="2 3" key="1">
    <citation type="journal article" date="2012" name="PLoS Pathog.">
        <title>Diverse lifestyles and strategies of plant pathogenesis encoded in the genomes of eighteen Dothideomycetes fungi.</title>
        <authorList>
            <person name="Ohm R.A."/>
            <person name="Feau N."/>
            <person name="Henrissat B."/>
            <person name="Schoch C.L."/>
            <person name="Horwitz B.A."/>
            <person name="Barry K.W."/>
            <person name="Condon B.J."/>
            <person name="Copeland A.C."/>
            <person name="Dhillon B."/>
            <person name="Glaser F."/>
            <person name="Hesse C.N."/>
            <person name="Kosti I."/>
            <person name="LaButti K."/>
            <person name="Lindquist E.A."/>
            <person name="Lucas S."/>
            <person name="Salamov A.A."/>
            <person name="Bradshaw R.E."/>
            <person name="Ciuffetti L."/>
            <person name="Hamelin R.C."/>
            <person name="Kema G.H.J."/>
            <person name="Lawrence C."/>
            <person name="Scott J.A."/>
            <person name="Spatafora J.W."/>
            <person name="Turgeon B.G."/>
            <person name="de Wit P.J.G.M."/>
            <person name="Zhong S."/>
            <person name="Goodwin S.B."/>
            <person name="Grigoriev I.V."/>
        </authorList>
    </citation>
    <scope>NUCLEOTIDE SEQUENCE [LARGE SCALE GENOMIC DNA]</scope>
    <source>
        <strain evidence="3">C5 / ATCC 48332 / race O</strain>
    </source>
</reference>
<name>M2SGY2_COCH5</name>
<feature type="domain" description="DDE-1" evidence="1">
    <location>
        <begin position="7"/>
        <end position="174"/>
    </location>
</feature>
<dbReference type="GO" id="GO:0003677">
    <property type="term" value="F:DNA binding"/>
    <property type="evidence" value="ECO:0007669"/>
    <property type="project" value="TreeGrafter"/>
</dbReference>
<dbReference type="eggNOG" id="KOG3105">
    <property type="taxonomic scope" value="Eukaryota"/>
</dbReference>
<dbReference type="AlphaFoldDB" id="M2SGY2"/>
<dbReference type="EMBL" id="KB445635">
    <property type="protein sequence ID" value="EMD84635.1"/>
    <property type="molecule type" value="Genomic_DNA"/>
</dbReference>
<gene>
    <name evidence="2" type="ORF">COCHEDRAFT_1122501</name>
</gene>